<dbReference type="InterPro" id="IPR010730">
    <property type="entry name" value="HET"/>
</dbReference>
<dbReference type="EMBL" id="ML996134">
    <property type="protein sequence ID" value="KAF2735530.1"/>
    <property type="molecule type" value="Genomic_DNA"/>
</dbReference>
<evidence type="ECO:0000259" key="1">
    <source>
        <dbReference type="Pfam" id="PF06985"/>
    </source>
</evidence>
<evidence type="ECO:0000313" key="3">
    <source>
        <dbReference type="Proteomes" id="UP000799444"/>
    </source>
</evidence>
<accession>A0A9P4QZV4</accession>
<dbReference type="Pfam" id="PF06985">
    <property type="entry name" value="HET"/>
    <property type="match status" value="1"/>
</dbReference>
<feature type="domain" description="Heterokaryon incompatibility" evidence="1">
    <location>
        <begin position="25"/>
        <end position="111"/>
    </location>
</feature>
<protein>
    <submittedName>
        <fullName evidence="2">HET-domain-containing protein</fullName>
    </submittedName>
</protein>
<dbReference type="PANTHER" id="PTHR10622">
    <property type="entry name" value="HET DOMAIN-CONTAINING PROTEIN"/>
    <property type="match status" value="1"/>
</dbReference>
<dbReference type="OrthoDB" id="674604at2759"/>
<dbReference type="PANTHER" id="PTHR10622:SF11">
    <property type="entry name" value="HET-DOMAIN-CONTAINING PROTEIN"/>
    <property type="match status" value="1"/>
</dbReference>
<evidence type="ECO:0000313" key="2">
    <source>
        <dbReference type="EMBL" id="KAF2735530.1"/>
    </source>
</evidence>
<comment type="caution">
    <text evidence="2">The sequence shown here is derived from an EMBL/GenBank/DDBJ whole genome shotgun (WGS) entry which is preliminary data.</text>
</comment>
<reference evidence="2" key="1">
    <citation type="journal article" date="2020" name="Stud. Mycol.">
        <title>101 Dothideomycetes genomes: a test case for predicting lifestyles and emergence of pathogens.</title>
        <authorList>
            <person name="Haridas S."/>
            <person name="Albert R."/>
            <person name="Binder M."/>
            <person name="Bloem J."/>
            <person name="Labutti K."/>
            <person name="Salamov A."/>
            <person name="Andreopoulos B."/>
            <person name="Baker S."/>
            <person name="Barry K."/>
            <person name="Bills G."/>
            <person name="Bluhm B."/>
            <person name="Cannon C."/>
            <person name="Castanera R."/>
            <person name="Culley D."/>
            <person name="Daum C."/>
            <person name="Ezra D."/>
            <person name="Gonzalez J."/>
            <person name="Henrissat B."/>
            <person name="Kuo A."/>
            <person name="Liang C."/>
            <person name="Lipzen A."/>
            <person name="Lutzoni F."/>
            <person name="Magnuson J."/>
            <person name="Mondo S."/>
            <person name="Nolan M."/>
            <person name="Ohm R."/>
            <person name="Pangilinan J."/>
            <person name="Park H.-J."/>
            <person name="Ramirez L."/>
            <person name="Alfaro M."/>
            <person name="Sun H."/>
            <person name="Tritt A."/>
            <person name="Yoshinaga Y."/>
            <person name="Zwiers L.-H."/>
            <person name="Turgeon B."/>
            <person name="Goodwin S."/>
            <person name="Spatafora J."/>
            <person name="Crous P."/>
            <person name="Grigoriev I."/>
        </authorList>
    </citation>
    <scope>NUCLEOTIDE SEQUENCE</scope>
    <source>
        <strain evidence="2">CBS 125425</strain>
    </source>
</reference>
<dbReference type="AlphaFoldDB" id="A0A9P4QZV4"/>
<organism evidence="2 3">
    <name type="scientific">Polyplosphaeria fusca</name>
    <dbReference type="NCBI Taxonomy" id="682080"/>
    <lineage>
        <taxon>Eukaryota</taxon>
        <taxon>Fungi</taxon>
        <taxon>Dikarya</taxon>
        <taxon>Ascomycota</taxon>
        <taxon>Pezizomycotina</taxon>
        <taxon>Dothideomycetes</taxon>
        <taxon>Pleosporomycetidae</taxon>
        <taxon>Pleosporales</taxon>
        <taxon>Tetraplosphaeriaceae</taxon>
        <taxon>Polyplosphaeria</taxon>
    </lineage>
</organism>
<sequence length="267" mass="30730">MRLARLKEDGGLSLAEFVGDNIPRYAILSHTWGPDQEEVTYKDVMKGTAKSKPGYAKVQFCGKQAARDNLQYFWVDTCCINKSSSAELSEAINSMFRWYQKAERCYVYLSDVLVNTPNSDGESISSQGWELAFKKSRWFTRGWTLQEFIAPASVEFFSKDESRLGDKRSLERTLHEVTGIAIHAFQGDHLPNFSIVERMSWATTRQTQRGEDAAYSLLGIFNIHMPLIYGEGREKAFIRLQKEIKQSLRDNARAIRDMRLWTVLWLC</sequence>
<dbReference type="Proteomes" id="UP000799444">
    <property type="component" value="Unassembled WGS sequence"/>
</dbReference>
<proteinExistence type="predicted"/>
<keyword evidence="3" id="KW-1185">Reference proteome</keyword>
<gene>
    <name evidence="2" type="ORF">EJ04DRAFT_599901</name>
</gene>
<name>A0A9P4QZV4_9PLEO</name>